<dbReference type="OrthoDB" id="9801741at2"/>
<accession>A0A1I4A6P8</accession>
<reference evidence="1 2" key="1">
    <citation type="submission" date="2016-10" db="EMBL/GenBank/DDBJ databases">
        <authorList>
            <person name="de Groot N.N."/>
        </authorList>
    </citation>
    <scope>NUCLEOTIDE SEQUENCE [LARGE SCALE GENOMIC DNA]</scope>
    <source>
        <strain evidence="1 2">DSM 19981</strain>
    </source>
</reference>
<name>A0A1I4A6P8_9PROT</name>
<dbReference type="RefSeq" id="WP_092959330.1">
    <property type="nucleotide sequence ID" value="NZ_FOSQ01000003.1"/>
</dbReference>
<keyword evidence="2" id="KW-1185">Reference proteome</keyword>
<evidence type="ECO:0000313" key="2">
    <source>
        <dbReference type="Proteomes" id="UP000199473"/>
    </source>
</evidence>
<protein>
    <submittedName>
        <fullName evidence="1">Uncharacterized protein</fullName>
    </submittedName>
</protein>
<dbReference type="Proteomes" id="UP000199473">
    <property type="component" value="Unassembled WGS sequence"/>
</dbReference>
<organism evidence="1 2">
    <name type="scientific">Falsiroseomonas stagni DSM 19981</name>
    <dbReference type="NCBI Taxonomy" id="1123062"/>
    <lineage>
        <taxon>Bacteria</taxon>
        <taxon>Pseudomonadati</taxon>
        <taxon>Pseudomonadota</taxon>
        <taxon>Alphaproteobacteria</taxon>
        <taxon>Acetobacterales</taxon>
        <taxon>Roseomonadaceae</taxon>
        <taxon>Falsiroseomonas</taxon>
    </lineage>
</organism>
<evidence type="ECO:0000313" key="1">
    <source>
        <dbReference type="EMBL" id="SFK51787.1"/>
    </source>
</evidence>
<dbReference type="AlphaFoldDB" id="A0A1I4A6P8"/>
<dbReference type="EMBL" id="FOSQ01000003">
    <property type="protein sequence ID" value="SFK51787.1"/>
    <property type="molecule type" value="Genomic_DNA"/>
</dbReference>
<sequence>MTAAKLIEVTLAMAWSPGMAPGEEPARIVFRIAIDGQGQPDAAAWLADPDPWPARYEAPGKPPLGGDVTHDEDGWSLRFFAESTAPPDAPMHRIRHLGMPRPGEVLTIREPSGAEAAWRVVGIG</sequence>
<dbReference type="STRING" id="1123062.SAMN02745775_103167"/>
<proteinExistence type="predicted"/>
<gene>
    <name evidence="1" type="ORF">SAMN02745775_103167</name>
</gene>